<accession>A0AAD5TZ23</accession>
<protein>
    <submittedName>
        <fullName evidence="1">Uncharacterized protein</fullName>
    </submittedName>
</protein>
<name>A0AAD5TZ23_9FUNG</name>
<proteinExistence type="predicted"/>
<reference evidence="1" key="1">
    <citation type="submission" date="2020-05" db="EMBL/GenBank/DDBJ databases">
        <title>Phylogenomic resolution of chytrid fungi.</title>
        <authorList>
            <person name="Stajich J.E."/>
            <person name="Amses K."/>
            <person name="Simmons R."/>
            <person name="Seto K."/>
            <person name="Myers J."/>
            <person name="Bonds A."/>
            <person name="Quandt C.A."/>
            <person name="Barry K."/>
            <person name="Liu P."/>
            <person name="Grigoriev I."/>
            <person name="Longcore J.E."/>
            <person name="James T.Y."/>
        </authorList>
    </citation>
    <scope>NUCLEOTIDE SEQUENCE</scope>
    <source>
        <strain evidence="1">JEL0476</strain>
    </source>
</reference>
<dbReference type="EMBL" id="JADGJW010000435">
    <property type="protein sequence ID" value="KAJ3217261.1"/>
    <property type="molecule type" value="Genomic_DNA"/>
</dbReference>
<evidence type="ECO:0000313" key="1">
    <source>
        <dbReference type="EMBL" id="KAJ3217261.1"/>
    </source>
</evidence>
<comment type="caution">
    <text evidence="1">The sequence shown here is derived from an EMBL/GenBank/DDBJ whole genome shotgun (WGS) entry which is preliminary data.</text>
</comment>
<evidence type="ECO:0000313" key="2">
    <source>
        <dbReference type="Proteomes" id="UP001211065"/>
    </source>
</evidence>
<gene>
    <name evidence="1" type="ORF">HK099_005532</name>
</gene>
<organism evidence="1 2">
    <name type="scientific">Clydaea vesicula</name>
    <dbReference type="NCBI Taxonomy" id="447962"/>
    <lineage>
        <taxon>Eukaryota</taxon>
        <taxon>Fungi</taxon>
        <taxon>Fungi incertae sedis</taxon>
        <taxon>Chytridiomycota</taxon>
        <taxon>Chytridiomycota incertae sedis</taxon>
        <taxon>Chytridiomycetes</taxon>
        <taxon>Lobulomycetales</taxon>
        <taxon>Lobulomycetaceae</taxon>
        <taxon>Clydaea</taxon>
    </lineage>
</organism>
<keyword evidence="2" id="KW-1185">Reference proteome</keyword>
<sequence>MNNNVKGYYKLIGKDLLEYDVETKSVQKNQYNLTLLDIIEGPKEIDLVMQDLCQLESEKQDIKIFYFEEKNKTKDNLLDSEENNDETHLNSFCLEFRVGENLSFFSTSYLDCLEWLLAFCKLFVFLNKDDAVDWLMD</sequence>
<dbReference type="AlphaFoldDB" id="A0AAD5TZ23"/>
<dbReference type="Proteomes" id="UP001211065">
    <property type="component" value="Unassembled WGS sequence"/>
</dbReference>